<dbReference type="GO" id="GO:0010945">
    <property type="term" value="F:coenzyme A diphosphatase activity"/>
    <property type="evidence" value="ECO:0007669"/>
    <property type="project" value="InterPro"/>
</dbReference>
<reference evidence="8" key="1">
    <citation type="journal article" date="2014" name="Int. J. Syst. Evol. Microbiol.">
        <title>Complete genome sequence of Corynebacterium casei LMG S-19264T (=DSM 44701T), isolated from a smear-ripened cheese.</title>
        <authorList>
            <consortium name="US DOE Joint Genome Institute (JGI-PGF)"/>
            <person name="Walter F."/>
            <person name="Albersmeier A."/>
            <person name="Kalinowski J."/>
            <person name="Ruckert C."/>
        </authorList>
    </citation>
    <scope>NUCLEOTIDE SEQUENCE</scope>
    <source>
        <strain evidence="8">KCTC 22164</strain>
    </source>
</reference>
<dbReference type="NCBIfam" id="NF007980">
    <property type="entry name" value="PRK10707.1"/>
    <property type="match status" value="1"/>
</dbReference>
<dbReference type="AlphaFoldDB" id="A0A918MYI4"/>
<gene>
    <name evidence="8" type="primary">yeaB</name>
    <name evidence="8" type="ORF">GCM10007391_22930</name>
</gene>
<keyword evidence="3" id="KW-0479">Metal-binding</keyword>
<dbReference type="Proteomes" id="UP000631300">
    <property type="component" value="Unassembled WGS sequence"/>
</dbReference>
<dbReference type="Pfam" id="PF00293">
    <property type="entry name" value="NUDIX"/>
    <property type="match status" value="1"/>
</dbReference>
<protein>
    <submittedName>
        <fullName evidence="8">Coenzyme A pyrophosphatase</fullName>
    </submittedName>
</protein>
<comment type="cofactor">
    <cofactor evidence="1">
        <name>Mn(2+)</name>
        <dbReference type="ChEBI" id="CHEBI:29035"/>
    </cofactor>
</comment>
<evidence type="ECO:0000313" key="8">
    <source>
        <dbReference type="EMBL" id="GGW88389.1"/>
    </source>
</evidence>
<feature type="domain" description="Nudix hydrolase" evidence="7">
    <location>
        <begin position="28"/>
        <end position="167"/>
    </location>
</feature>
<evidence type="ECO:0000256" key="3">
    <source>
        <dbReference type="ARBA" id="ARBA00022723"/>
    </source>
</evidence>
<dbReference type="PROSITE" id="PS51462">
    <property type="entry name" value="NUDIX"/>
    <property type="match status" value="1"/>
</dbReference>
<evidence type="ECO:0000256" key="5">
    <source>
        <dbReference type="ARBA" id="ARBA00022842"/>
    </source>
</evidence>
<dbReference type="Gene3D" id="3.90.79.10">
    <property type="entry name" value="Nucleoside Triphosphate Pyrophosphohydrolase"/>
    <property type="match status" value="1"/>
</dbReference>
<keyword evidence="4" id="KW-0378">Hydrolase</keyword>
<evidence type="ECO:0000256" key="4">
    <source>
        <dbReference type="ARBA" id="ARBA00022801"/>
    </source>
</evidence>
<evidence type="ECO:0000256" key="1">
    <source>
        <dbReference type="ARBA" id="ARBA00001936"/>
    </source>
</evidence>
<dbReference type="CDD" id="cd03426">
    <property type="entry name" value="NUDIX_CoAse_Nudt7"/>
    <property type="match status" value="1"/>
</dbReference>
<dbReference type="GO" id="GO:0046872">
    <property type="term" value="F:metal ion binding"/>
    <property type="evidence" value="ECO:0007669"/>
    <property type="project" value="UniProtKB-KW"/>
</dbReference>
<dbReference type="InterPro" id="IPR015797">
    <property type="entry name" value="NUDIX_hydrolase-like_dom_sf"/>
</dbReference>
<dbReference type="InterPro" id="IPR045121">
    <property type="entry name" value="CoAse"/>
</dbReference>
<keyword evidence="5" id="KW-0460">Magnesium</keyword>
<organism evidence="8 9">
    <name type="scientific">Alteromonas halophila</name>
    <dbReference type="NCBI Taxonomy" id="516698"/>
    <lineage>
        <taxon>Bacteria</taxon>
        <taxon>Pseudomonadati</taxon>
        <taxon>Pseudomonadota</taxon>
        <taxon>Gammaproteobacteria</taxon>
        <taxon>Alteromonadales</taxon>
        <taxon>Alteromonadaceae</taxon>
        <taxon>Alteromonas/Salinimonas group</taxon>
        <taxon>Alteromonas</taxon>
    </lineage>
</organism>
<sequence>MNKDEFIYRFHHFRQVEQEPDYPLPVKGRPASVLIPILQREGALDVIFTERSSHLRAHPGQISFPGGAREKHDSSAAAAALREAEEEIGLPRDAVEIIGRLPDYRTISGFVISPFIGFVSPDFDYQIDPNEVASVFTVPLAHLMDKQHHLTHFMVRHNQRFPIYFIPWQGKLIWGATAAMVRNLAHHLDHSGQLNLR</sequence>
<comment type="cofactor">
    <cofactor evidence="2">
        <name>Mg(2+)</name>
        <dbReference type="ChEBI" id="CHEBI:18420"/>
    </cofactor>
</comment>
<name>A0A918MYI4_9ALTE</name>
<dbReference type="RefSeq" id="WP_189406599.1">
    <property type="nucleotide sequence ID" value="NZ_BMXP01000005.1"/>
</dbReference>
<dbReference type="InterPro" id="IPR000086">
    <property type="entry name" value="NUDIX_hydrolase_dom"/>
</dbReference>
<dbReference type="EMBL" id="BMXP01000005">
    <property type="protein sequence ID" value="GGW88389.1"/>
    <property type="molecule type" value="Genomic_DNA"/>
</dbReference>
<dbReference type="PANTHER" id="PTHR12992:SF11">
    <property type="entry name" value="MITOCHONDRIAL COENZYME A DIPHOSPHATASE NUDT8"/>
    <property type="match status" value="1"/>
</dbReference>
<reference evidence="8" key="2">
    <citation type="submission" date="2020-09" db="EMBL/GenBank/DDBJ databases">
        <authorList>
            <person name="Sun Q."/>
            <person name="Kim S."/>
        </authorList>
    </citation>
    <scope>NUCLEOTIDE SEQUENCE</scope>
    <source>
        <strain evidence="8">KCTC 22164</strain>
    </source>
</reference>
<keyword evidence="9" id="KW-1185">Reference proteome</keyword>
<evidence type="ECO:0000259" key="7">
    <source>
        <dbReference type="PROSITE" id="PS51462"/>
    </source>
</evidence>
<evidence type="ECO:0000256" key="2">
    <source>
        <dbReference type="ARBA" id="ARBA00001946"/>
    </source>
</evidence>
<keyword evidence="6" id="KW-0464">Manganese</keyword>
<dbReference type="PANTHER" id="PTHR12992">
    <property type="entry name" value="NUDIX HYDROLASE"/>
    <property type="match status" value="1"/>
</dbReference>
<proteinExistence type="predicted"/>
<dbReference type="SUPFAM" id="SSF55811">
    <property type="entry name" value="Nudix"/>
    <property type="match status" value="1"/>
</dbReference>
<accession>A0A918MYI4</accession>
<comment type="caution">
    <text evidence="8">The sequence shown here is derived from an EMBL/GenBank/DDBJ whole genome shotgun (WGS) entry which is preliminary data.</text>
</comment>
<evidence type="ECO:0000313" key="9">
    <source>
        <dbReference type="Proteomes" id="UP000631300"/>
    </source>
</evidence>
<evidence type="ECO:0000256" key="6">
    <source>
        <dbReference type="ARBA" id="ARBA00023211"/>
    </source>
</evidence>